<reference evidence="1 2" key="1">
    <citation type="submission" date="2019-03" db="EMBL/GenBank/DDBJ databases">
        <title>Draft genome of Gammaproteobacteria bacterium LSUCC0057, a member of the SAR92 clade.</title>
        <authorList>
            <person name="Lanclos V.C."/>
            <person name="Doiron C."/>
            <person name="Henson M.W."/>
            <person name="Thrash J.C."/>
        </authorList>
    </citation>
    <scope>NUCLEOTIDE SEQUENCE [LARGE SCALE GENOMIC DNA]</scope>
    <source>
        <strain evidence="1 2">LSUCC0057</strain>
    </source>
</reference>
<dbReference type="EMBL" id="SPIA01000001">
    <property type="protein sequence ID" value="TFH69376.1"/>
    <property type="molecule type" value="Genomic_DNA"/>
</dbReference>
<keyword evidence="2" id="KW-1185">Reference proteome</keyword>
<dbReference type="Proteomes" id="UP000298133">
    <property type="component" value="Unassembled WGS sequence"/>
</dbReference>
<gene>
    <name evidence="1" type="ORF">E3W66_04605</name>
</gene>
<dbReference type="OrthoDB" id="9775734at2"/>
<evidence type="ECO:0000313" key="1">
    <source>
        <dbReference type="EMBL" id="TFH69376.1"/>
    </source>
</evidence>
<sequence>MVVADSAPVSYRLPLGEQLVDMNALIGARLQISYTGAINCLHCSRATKKSFNQGFCYPCFRKLAACDSCIVSPEKCHFAAGTCREPEWAQRHCFTDHFVYLANSSGVKVGITRGSQLPTRWIDQGAVAALPIFRVANRRLAGLLEQQLRAHVSDRTQWQAMLKGPPAAVDLVAAREQLFGYAEEAIDALMSEAGPTDIVVLDDAEPQQFSFPVSDYPEKVKSFNLDKNAEISGQLQGIKGQYLIFDSGVINVRKFAGYQVVLARLA</sequence>
<comment type="caution">
    <text evidence="1">The sequence shown here is derived from an EMBL/GenBank/DDBJ whole genome shotgun (WGS) entry which is preliminary data.</text>
</comment>
<organism evidence="1 2">
    <name type="scientific">Gammaproteobacteria bacterium LSUCC0057</name>
    <dbReference type="NCBI Taxonomy" id="2559237"/>
    <lineage>
        <taxon>Bacteria</taxon>
        <taxon>Pseudomonadati</taxon>
        <taxon>Pseudomonadota</taxon>
        <taxon>Gammaproteobacteria</taxon>
        <taxon>Cellvibrionales</taxon>
        <taxon>Porticoccaceae</taxon>
        <taxon>SAR92 clade</taxon>
    </lineage>
</organism>
<proteinExistence type="predicted"/>
<protein>
    <submittedName>
        <fullName evidence="1">DUF2797 domain-containing protein</fullName>
    </submittedName>
</protein>
<name>A0A4Y8UKJ8_9GAMM</name>
<dbReference type="Pfam" id="PF10977">
    <property type="entry name" value="DUF2797"/>
    <property type="match status" value="1"/>
</dbReference>
<dbReference type="AlphaFoldDB" id="A0A4Y8UKJ8"/>
<evidence type="ECO:0000313" key="2">
    <source>
        <dbReference type="Proteomes" id="UP000298133"/>
    </source>
</evidence>
<accession>A0A4Y8UKJ8</accession>
<dbReference type="InterPro" id="IPR021246">
    <property type="entry name" value="DUF2797"/>
</dbReference>